<evidence type="ECO:0000313" key="2">
    <source>
        <dbReference type="Proteomes" id="UP000001685"/>
    </source>
</evidence>
<gene>
    <name evidence="1" type="ordered locus">SGR_645</name>
</gene>
<organism evidence="1 2">
    <name type="scientific">Streptomyces griseus subsp. griseus (strain JCM 4626 / CBS 651.72 / NBRC 13350 / KCC S-0626 / ISP 5235)</name>
    <dbReference type="NCBI Taxonomy" id="455632"/>
    <lineage>
        <taxon>Bacteria</taxon>
        <taxon>Bacillati</taxon>
        <taxon>Actinomycetota</taxon>
        <taxon>Actinomycetes</taxon>
        <taxon>Kitasatosporales</taxon>
        <taxon>Streptomycetaceae</taxon>
        <taxon>Streptomyces</taxon>
    </lineage>
</organism>
<dbReference type="HOGENOM" id="CLU_1776404_0_0_11"/>
<dbReference type="KEGG" id="sgr:SGR_645"/>
<dbReference type="EMBL" id="AP009493">
    <property type="protein sequence ID" value="BAG17474.1"/>
    <property type="molecule type" value="Genomic_DNA"/>
</dbReference>
<dbReference type="Proteomes" id="UP000001685">
    <property type="component" value="Chromosome"/>
</dbReference>
<name>B1VRQ6_STRGG</name>
<sequence length="146" mass="16520">MADQTNTQRLYSWGRSRFEKQPTPVAWAGSVLRAANRNLGDFSEVDNALLLAETEERWPQAREVFDRLRRRSLDQNAPLNEEQALLFTLAELVAKVAHNAAGMRPPFDHDSGWRIWPVAHRLISITDNPELQSELTTALGEGPEDS</sequence>
<reference evidence="2" key="1">
    <citation type="journal article" date="2008" name="J. Bacteriol.">
        <title>Genome sequence of the streptomycin-producing microorganism Streptomyces griseus IFO 13350.</title>
        <authorList>
            <person name="Ohnishi Y."/>
            <person name="Ishikawa J."/>
            <person name="Hara H."/>
            <person name="Suzuki H."/>
            <person name="Ikenoya M."/>
            <person name="Ikeda H."/>
            <person name="Yamashita A."/>
            <person name="Hattori M."/>
            <person name="Horinouchi S."/>
        </authorList>
    </citation>
    <scope>NUCLEOTIDE SEQUENCE [LARGE SCALE GENOMIC DNA]</scope>
    <source>
        <strain evidence="2">JCM 4626 / NBRC 13350</strain>
    </source>
</reference>
<dbReference type="RefSeq" id="WP_012377951.1">
    <property type="nucleotide sequence ID" value="NC_010572.1"/>
</dbReference>
<proteinExistence type="predicted"/>
<accession>B1VRQ6</accession>
<protein>
    <submittedName>
        <fullName evidence="1">Uncharacterized protein</fullName>
    </submittedName>
</protein>
<dbReference type="AlphaFoldDB" id="B1VRQ6"/>
<evidence type="ECO:0000313" key="1">
    <source>
        <dbReference type="EMBL" id="BAG17474.1"/>
    </source>
</evidence>